<dbReference type="EMBL" id="LNYZ01000001">
    <property type="protein sequence ID" value="KTD80812.1"/>
    <property type="molecule type" value="Genomic_DNA"/>
</dbReference>
<dbReference type="AlphaFoldDB" id="A0A378LC82"/>
<dbReference type="Proteomes" id="UP000255110">
    <property type="component" value="Unassembled WGS sequence"/>
</dbReference>
<dbReference type="STRING" id="460.Lstg_0039"/>
<evidence type="ECO:0000313" key="1">
    <source>
        <dbReference type="EMBL" id="KTD80812.1"/>
    </source>
</evidence>
<sequence length="50" mass="5948">MDVIDFKTKIDLKMTIVILAQHDTWHSDTKLLTPPKIDHKFYLNHLIMDI</sequence>
<evidence type="ECO:0000313" key="4">
    <source>
        <dbReference type="Proteomes" id="UP000255110"/>
    </source>
</evidence>
<proteinExistence type="predicted"/>
<organism evidence="2 4">
    <name type="scientific">Legionella steigerwaltii</name>
    <dbReference type="NCBI Taxonomy" id="460"/>
    <lineage>
        <taxon>Bacteria</taxon>
        <taxon>Pseudomonadati</taxon>
        <taxon>Pseudomonadota</taxon>
        <taxon>Gammaproteobacteria</taxon>
        <taxon>Legionellales</taxon>
        <taxon>Legionellaceae</taxon>
        <taxon>Legionella</taxon>
    </lineage>
</organism>
<evidence type="ECO:0000313" key="2">
    <source>
        <dbReference type="EMBL" id="STY23502.1"/>
    </source>
</evidence>
<reference evidence="2 4" key="2">
    <citation type="submission" date="2018-06" db="EMBL/GenBank/DDBJ databases">
        <authorList>
            <consortium name="Pathogen Informatics"/>
            <person name="Doyle S."/>
        </authorList>
    </citation>
    <scope>NUCLEOTIDE SEQUENCE [LARGE SCALE GENOMIC DNA]</scope>
    <source>
        <strain evidence="2 4">NCTC11991</strain>
    </source>
</reference>
<evidence type="ECO:0000313" key="3">
    <source>
        <dbReference type="Proteomes" id="UP000054820"/>
    </source>
</evidence>
<dbReference type="EMBL" id="UGOY01000001">
    <property type="protein sequence ID" value="STY23502.1"/>
    <property type="molecule type" value="Genomic_DNA"/>
</dbReference>
<keyword evidence="3" id="KW-1185">Reference proteome</keyword>
<accession>A0A378LC82</accession>
<protein>
    <submittedName>
        <fullName evidence="2">Uncharacterized protein</fullName>
    </submittedName>
</protein>
<reference evidence="1 3" key="1">
    <citation type="submission" date="2015-11" db="EMBL/GenBank/DDBJ databases">
        <title>Genomic analysis of 38 Legionella species identifies large and diverse effector repertoires.</title>
        <authorList>
            <person name="Burstein D."/>
            <person name="Amaro F."/>
            <person name="Zusman T."/>
            <person name="Lifshitz Z."/>
            <person name="Cohen O."/>
            <person name="Gilbert J.A."/>
            <person name="Pupko T."/>
            <person name="Shuman H.A."/>
            <person name="Segal G."/>
        </authorList>
    </citation>
    <scope>NUCLEOTIDE SEQUENCE [LARGE SCALE GENOMIC DNA]</scope>
    <source>
        <strain evidence="1 3">SC-18-C9</strain>
    </source>
</reference>
<name>A0A378LC82_9GAMM</name>
<dbReference type="Proteomes" id="UP000054820">
    <property type="component" value="Unassembled WGS sequence"/>
</dbReference>
<gene>
    <name evidence="1" type="ORF">Lstg_0039</name>
    <name evidence="2" type="ORF">NCTC11991_02110</name>
</gene>